<gene>
    <name evidence="4" type="ORF">ERUC_LOCUS39990</name>
</gene>
<evidence type="ECO:0000256" key="1">
    <source>
        <dbReference type="SAM" id="MobiDB-lite"/>
    </source>
</evidence>
<dbReference type="InterPro" id="IPR013955">
    <property type="entry name" value="Rep_factor-A_C"/>
</dbReference>
<evidence type="ECO:0000259" key="3">
    <source>
        <dbReference type="Pfam" id="PF08646"/>
    </source>
</evidence>
<dbReference type="EMBL" id="CAKOAT010751820">
    <property type="protein sequence ID" value="CAH8387507.1"/>
    <property type="molecule type" value="Genomic_DNA"/>
</dbReference>
<name>A0ABC8LVF4_ERUVS</name>
<feature type="compositionally biased region" description="Polar residues" evidence="1">
    <location>
        <begin position="324"/>
        <end position="342"/>
    </location>
</feature>
<feature type="region of interest" description="Disordered" evidence="1">
    <location>
        <begin position="314"/>
        <end position="368"/>
    </location>
</feature>
<sequence length="368" mass="40172">MANSYTLLDDLKAGRCSKKAEVTLLWFWEARNTSRNSSRSGELMSLNMLLIDENATLMQASIAAVRQLRFRQSLTEGSVYRLTGFDVTRRNPKYRLSDATLSIRFTDGTSFEKLNTTVGTIPTKLLMITLRLDRDVNVCVSMFDSQALGFHSRLDRLSGGVTNQIGSSSKVVHSQKIEPLTVAEFNQFVITADPQIIEFLCTAKVTKIQKDEGWCYIGCSKRSKKLIREENSFTCVHCNESNAVAELRYQVILSVSDASDTASLLGFDTEIAKLMLIQASEAAQVVGIGVNTQVDTELPGSLAVVEGLQVPQSSLPGALEPGTFDTSTNPSKVAKESSTSEGVATDGLPAPKEPSALDEKALKKARVE</sequence>
<feature type="domain" description="Replication protein A 70 kDa DNA-binding subunit B/D first OB fold" evidence="2">
    <location>
        <begin position="37"/>
        <end position="112"/>
    </location>
</feature>
<dbReference type="PANTHER" id="PTHR47165">
    <property type="entry name" value="OS03G0429900 PROTEIN"/>
    <property type="match status" value="1"/>
</dbReference>
<keyword evidence="5" id="KW-1185">Reference proteome</keyword>
<dbReference type="PANTHER" id="PTHR47165:SF4">
    <property type="entry name" value="OS03G0429900 PROTEIN"/>
    <property type="match status" value="1"/>
</dbReference>
<accession>A0ABC8LVF4</accession>
<dbReference type="InterPro" id="IPR003871">
    <property type="entry name" value="RFA1B/D_OB_1st"/>
</dbReference>
<evidence type="ECO:0000259" key="2">
    <source>
        <dbReference type="Pfam" id="PF02721"/>
    </source>
</evidence>
<reference evidence="4 5" key="1">
    <citation type="submission" date="2022-03" db="EMBL/GenBank/DDBJ databases">
        <authorList>
            <person name="Macdonald S."/>
            <person name="Ahmed S."/>
            <person name="Newling K."/>
        </authorList>
    </citation>
    <scope>NUCLEOTIDE SEQUENCE [LARGE SCALE GENOMIC DNA]</scope>
</reference>
<evidence type="ECO:0008006" key="6">
    <source>
        <dbReference type="Google" id="ProtNLM"/>
    </source>
</evidence>
<dbReference type="Pfam" id="PF02721">
    <property type="entry name" value="DUF223"/>
    <property type="match status" value="1"/>
</dbReference>
<dbReference type="SUPFAM" id="SSF50249">
    <property type="entry name" value="Nucleic acid-binding proteins"/>
    <property type="match status" value="2"/>
</dbReference>
<feature type="compositionally biased region" description="Basic and acidic residues" evidence="1">
    <location>
        <begin position="355"/>
        <end position="368"/>
    </location>
</feature>
<dbReference type="Proteomes" id="UP001642260">
    <property type="component" value="Unassembled WGS sequence"/>
</dbReference>
<dbReference type="Gene3D" id="2.40.50.140">
    <property type="entry name" value="Nucleic acid-binding proteins"/>
    <property type="match status" value="2"/>
</dbReference>
<dbReference type="InterPro" id="IPR012340">
    <property type="entry name" value="NA-bd_OB-fold"/>
</dbReference>
<feature type="domain" description="Replication factor A C-terminal" evidence="3">
    <location>
        <begin position="200"/>
        <end position="284"/>
    </location>
</feature>
<dbReference type="Pfam" id="PF08646">
    <property type="entry name" value="Rep_fac-A_C"/>
    <property type="match status" value="1"/>
</dbReference>
<comment type="caution">
    <text evidence="4">The sequence shown here is derived from an EMBL/GenBank/DDBJ whole genome shotgun (WGS) entry which is preliminary data.</text>
</comment>
<proteinExistence type="predicted"/>
<dbReference type="CDD" id="cd04480">
    <property type="entry name" value="RPA1_DBD_A_like"/>
    <property type="match status" value="1"/>
</dbReference>
<organism evidence="4 5">
    <name type="scientific">Eruca vesicaria subsp. sativa</name>
    <name type="common">Garden rocket</name>
    <name type="synonym">Eruca sativa</name>
    <dbReference type="NCBI Taxonomy" id="29727"/>
    <lineage>
        <taxon>Eukaryota</taxon>
        <taxon>Viridiplantae</taxon>
        <taxon>Streptophyta</taxon>
        <taxon>Embryophyta</taxon>
        <taxon>Tracheophyta</taxon>
        <taxon>Spermatophyta</taxon>
        <taxon>Magnoliopsida</taxon>
        <taxon>eudicotyledons</taxon>
        <taxon>Gunneridae</taxon>
        <taxon>Pentapetalae</taxon>
        <taxon>rosids</taxon>
        <taxon>malvids</taxon>
        <taxon>Brassicales</taxon>
        <taxon>Brassicaceae</taxon>
        <taxon>Brassiceae</taxon>
        <taxon>Eruca</taxon>
    </lineage>
</organism>
<evidence type="ECO:0000313" key="5">
    <source>
        <dbReference type="Proteomes" id="UP001642260"/>
    </source>
</evidence>
<evidence type="ECO:0000313" key="4">
    <source>
        <dbReference type="EMBL" id="CAH8387507.1"/>
    </source>
</evidence>
<protein>
    <recommendedName>
        <fullName evidence="6">Replication factor A C-terminal domain-containing protein</fullName>
    </recommendedName>
</protein>
<dbReference type="AlphaFoldDB" id="A0ABC8LVF4"/>